<evidence type="ECO:0000313" key="2">
    <source>
        <dbReference type="EMBL" id="KAB0355084.1"/>
    </source>
</evidence>
<feature type="signal peptide" evidence="1">
    <location>
        <begin position="1"/>
        <end position="20"/>
    </location>
</feature>
<evidence type="ECO:0008006" key="4">
    <source>
        <dbReference type="Google" id="ProtNLM"/>
    </source>
</evidence>
<evidence type="ECO:0000313" key="3">
    <source>
        <dbReference type="Proteomes" id="UP000326062"/>
    </source>
</evidence>
<gene>
    <name evidence="2" type="ORF">FD755_022543</name>
</gene>
<dbReference type="AlphaFoldDB" id="A0A5N3W1F3"/>
<protein>
    <recommendedName>
        <fullName evidence="4">Secreted protein</fullName>
    </recommendedName>
</protein>
<name>A0A5N3W1F3_MUNRE</name>
<evidence type="ECO:0000256" key="1">
    <source>
        <dbReference type="SAM" id="SignalP"/>
    </source>
</evidence>
<feature type="chain" id="PRO_5024457671" description="Secreted protein" evidence="1">
    <location>
        <begin position="21"/>
        <end position="164"/>
    </location>
</feature>
<comment type="caution">
    <text evidence="2">The sequence shown here is derived from an EMBL/GenBank/DDBJ whole genome shotgun (WGS) entry which is preliminary data.</text>
</comment>
<accession>A0A5N3W1F3</accession>
<organism evidence="2 3">
    <name type="scientific">Muntiacus reevesi</name>
    <name type="common">Reeves' muntjac</name>
    <name type="synonym">Cervus reevesi</name>
    <dbReference type="NCBI Taxonomy" id="9886"/>
    <lineage>
        <taxon>Eukaryota</taxon>
        <taxon>Metazoa</taxon>
        <taxon>Chordata</taxon>
        <taxon>Craniata</taxon>
        <taxon>Vertebrata</taxon>
        <taxon>Euteleostomi</taxon>
        <taxon>Mammalia</taxon>
        <taxon>Eutheria</taxon>
        <taxon>Laurasiatheria</taxon>
        <taxon>Artiodactyla</taxon>
        <taxon>Ruminantia</taxon>
        <taxon>Pecora</taxon>
        <taxon>Cervidae</taxon>
        <taxon>Muntiacinae</taxon>
        <taxon>Muntiacus</taxon>
    </lineage>
</organism>
<dbReference type="EMBL" id="VCEB01000022">
    <property type="protein sequence ID" value="KAB0355084.1"/>
    <property type="molecule type" value="Genomic_DNA"/>
</dbReference>
<sequence>MWTFALSLIVVLRCWRKSKSSSLEESTCETMLFLTLCLCLQQFYKDFLSLHKERMCNPVTDTLSRHGPTTCPAEMFHFRKPHEIFGSHRANFSKSAWAHSTRGFWYFPKLLGLKVNDSTARGSSQSSFVRGCAVGQPRPDMCHRLDHSRCRQTPFPGTKKYSKP</sequence>
<keyword evidence="3" id="KW-1185">Reference proteome</keyword>
<dbReference type="Proteomes" id="UP000326062">
    <property type="component" value="Chromosome 22"/>
</dbReference>
<proteinExistence type="predicted"/>
<reference evidence="2 3" key="1">
    <citation type="submission" date="2019-06" db="EMBL/GenBank/DDBJ databases">
        <title>Discovery of a novel chromosome fission-fusion reversal in muntjac.</title>
        <authorList>
            <person name="Mudd A.B."/>
            <person name="Bredeson J.V."/>
            <person name="Baum R."/>
            <person name="Hockemeyer D."/>
            <person name="Rokhsar D.S."/>
        </authorList>
    </citation>
    <scope>NUCLEOTIDE SEQUENCE [LARGE SCALE GENOMIC DNA]</scope>
    <source>
        <strain evidence="2">UCam_UCB_Mr</strain>
        <tissue evidence="2">Fibroblast cell line</tissue>
    </source>
</reference>
<keyword evidence="1" id="KW-0732">Signal</keyword>